<evidence type="ECO:0000313" key="2">
    <source>
        <dbReference type="EMBL" id="GAA0499289.1"/>
    </source>
</evidence>
<dbReference type="InterPro" id="IPR001041">
    <property type="entry name" value="2Fe-2S_ferredoxin-type"/>
</dbReference>
<accession>A0ABN1BK48</accession>
<organism evidence="2 3">
    <name type="scientific">Streptomyces olivaceiscleroticus</name>
    <dbReference type="NCBI Taxonomy" id="68245"/>
    <lineage>
        <taxon>Bacteria</taxon>
        <taxon>Bacillati</taxon>
        <taxon>Actinomycetota</taxon>
        <taxon>Actinomycetes</taxon>
        <taxon>Kitasatosporales</taxon>
        <taxon>Streptomycetaceae</taxon>
        <taxon>Streptomyces</taxon>
    </lineage>
</organism>
<dbReference type="RefSeq" id="WP_346100193.1">
    <property type="nucleotide sequence ID" value="NZ_BAAABY010000062.1"/>
</dbReference>
<dbReference type="Pfam" id="PF00111">
    <property type="entry name" value="Fer2"/>
    <property type="match status" value="1"/>
</dbReference>
<proteinExistence type="predicted"/>
<evidence type="ECO:0000313" key="3">
    <source>
        <dbReference type="Proteomes" id="UP001500909"/>
    </source>
</evidence>
<dbReference type="SUPFAM" id="SSF54292">
    <property type="entry name" value="2Fe-2S ferredoxin-like"/>
    <property type="match status" value="1"/>
</dbReference>
<dbReference type="Proteomes" id="UP001500909">
    <property type="component" value="Unassembled WGS sequence"/>
</dbReference>
<dbReference type="PROSITE" id="PS00197">
    <property type="entry name" value="2FE2S_FER_1"/>
    <property type="match status" value="1"/>
</dbReference>
<dbReference type="PROSITE" id="PS51085">
    <property type="entry name" value="2FE2S_FER_2"/>
    <property type="match status" value="1"/>
</dbReference>
<dbReference type="Gene3D" id="3.10.20.30">
    <property type="match status" value="1"/>
</dbReference>
<evidence type="ECO:0000259" key="1">
    <source>
        <dbReference type="PROSITE" id="PS51085"/>
    </source>
</evidence>
<dbReference type="EMBL" id="BAAABY010000062">
    <property type="protein sequence ID" value="GAA0499289.1"/>
    <property type="molecule type" value="Genomic_DNA"/>
</dbReference>
<comment type="caution">
    <text evidence="2">The sequence shown here is derived from an EMBL/GenBank/DDBJ whole genome shotgun (WGS) entry which is preliminary data.</text>
</comment>
<name>A0ABN1BK48_9ACTN</name>
<sequence length="99" mass="10699">MPQNKLTLMPHGLEILLPAGAPLTDLENETSHRVIPFGCQSGACGACVIEVLDGSHSLGEMDADEREFLEDLGRTDGDFRLACQCRLTDAATVRVAEEE</sequence>
<protein>
    <recommendedName>
        <fullName evidence="1">2Fe-2S ferredoxin-type domain-containing protein</fullName>
    </recommendedName>
</protein>
<dbReference type="InterPro" id="IPR036010">
    <property type="entry name" value="2Fe-2S_ferredoxin-like_sf"/>
</dbReference>
<dbReference type="InterPro" id="IPR012675">
    <property type="entry name" value="Beta-grasp_dom_sf"/>
</dbReference>
<gene>
    <name evidence="2" type="ORF">GCM10010361_76070</name>
</gene>
<feature type="domain" description="2Fe-2S ferredoxin-type" evidence="1">
    <location>
        <begin position="4"/>
        <end position="99"/>
    </location>
</feature>
<keyword evidence="3" id="KW-1185">Reference proteome</keyword>
<dbReference type="InterPro" id="IPR006058">
    <property type="entry name" value="2Fe2S_fd_BS"/>
</dbReference>
<dbReference type="CDD" id="cd00207">
    <property type="entry name" value="fer2"/>
    <property type="match status" value="1"/>
</dbReference>
<reference evidence="2 3" key="1">
    <citation type="journal article" date="2019" name="Int. J. Syst. Evol. Microbiol.">
        <title>The Global Catalogue of Microorganisms (GCM) 10K type strain sequencing project: providing services to taxonomists for standard genome sequencing and annotation.</title>
        <authorList>
            <consortium name="The Broad Institute Genomics Platform"/>
            <consortium name="The Broad Institute Genome Sequencing Center for Infectious Disease"/>
            <person name="Wu L."/>
            <person name="Ma J."/>
        </authorList>
    </citation>
    <scope>NUCLEOTIDE SEQUENCE [LARGE SCALE GENOMIC DNA]</scope>
    <source>
        <strain evidence="2 3">JCM 4805</strain>
    </source>
</reference>